<evidence type="ECO:0000313" key="3">
    <source>
        <dbReference type="Proteomes" id="UP000051084"/>
    </source>
</evidence>
<dbReference type="InterPro" id="IPR008841">
    <property type="entry name" value="Siphovirus-type_tail_N"/>
</dbReference>
<dbReference type="AlphaFoldDB" id="A0A0R1UEH1"/>
<proteinExistence type="predicted"/>
<dbReference type="RefSeq" id="WP_054652623.1">
    <property type="nucleotide sequence ID" value="NZ_AZGC01000067.1"/>
</dbReference>
<comment type="caution">
    <text evidence="2">The sequence shown here is derived from an EMBL/GenBank/DDBJ whole genome shotgun (WGS) entry which is preliminary data.</text>
</comment>
<dbReference type="OrthoDB" id="2194642at2"/>
<feature type="domain" description="Siphovirus-type tail component RIFT-related" evidence="1">
    <location>
        <begin position="10"/>
        <end position="126"/>
    </location>
</feature>
<sequence length="274" mass="31075">MTEIIIQKNSGKTYNLNELGFKVTKFDIPLNNNNFTYQQIANYSASLQAVQNQQQALILAFNVIAKDKYDYQLQLLKLREIFGTVEPLYVINSDIPYLRWKAYPESVTPSREGNFWRASNVEVNLDVPDGYAETTESTGSANFKFEDGKWGFGENIPSGVKPHYHFVNQNKMDVWNLGLIPLRSDERPVLITFKGSVGKELKITNNTTKQSIKITKEIKSGDTLKITGFVPILNDTEIYEASDHGYLDFVPGKNEIVIEGAGSSDITFDTHFYY</sequence>
<accession>A0A0R1UEH1</accession>
<keyword evidence="3" id="KW-1185">Reference proteome</keyword>
<protein>
    <recommendedName>
        <fullName evidence="1">Siphovirus-type tail component RIFT-related domain-containing protein</fullName>
    </recommendedName>
</protein>
<gene>
    <name evidence="2" type="ORF">FC21_GL000616</name>
</gene>
<reference evidence="2 3" key="1">
    <citation type="journal article" date="2015" name="Genome Announc.">
        <title>Expanding the biotechnology potential of lactobacilli through comparative genomics of 213 strains and associated genera.</title>
        <authorList>
            <person name="Sun Z."/>
            <person name="Harris H.M."/>
            <person name="McCann A."/>
            <person name="Guo C."/>
            <person name="Argimon S."/>
            <person name="Zhang W."/>
            <person name="Yang X."/>
            <person name="Jeffery I.B."/>
            <person name="Cooney J.C."/>
            <person name="Kagawa T.F."/>
            <person name="Liu W."/>
            <person name="Song Y."/>
            <person name="Salvetti E."/>
            <person name="Wrobel A."/>
            <person name="Rasinkangas P."/>
            <person name="Parkhill J."/>
            <person name="Rea M.C."/>
            <person name="O'Sullivan O."/>
            <person name="Ritari J."/>
            <person name="Douillard F.P."/>
            <person name="Paul Ross R."/>
            <person name="Yang R."/>
            <person name="Briner A.E."/>
            <person name="Felis G.E."/>
            <person name="de Vos W.M."/>
            <person name="Barrangou R."/>
            <person name="Klaenhammer T.R."/>
            <person name="Caufield P.W."/>
            <person name="Cui Y."/>
            <person name="Zhang H."/>
            <person name="O'Toole P.W."/>
        </authorList>
    </citation>
    <scope>NUCLEOTIDE SEQUENCE [LARGE SCALE GENOMIC DNA]</scope>
    <source>
        <strain evidence="2 3">DSM 18793</strain>
    </source>
</reference>
<name>A0A0R1UEH1_9LACO</name>
<dbReference type="Proteomes" id="UP000051084">
    <property type="component" value="Unassembled WGS sequence"/>
</dbReference>
<dbReference type="STRING" id="417373.GCA_001570685_01446"/>
<dbReference type="PATRIC" id="fig|1423742.4.peg.639"/>
<evidence type="ECO:0000313" key="2">
    <source>
        <dbReference type="EMBL" id="KRL91846.1"/>
    </source>
</evidence>
<dbReference type="EMBL" id="AZGC01000067">
    <property type="protein sequence ID" value="KRL91846.1"/>
    <property type="molecule type" value="Genomic_DNA"/>
</dbReference>
<evidence type="ECO:0000259" key="1">
    <source>
        <dbReference type="Pfam" id="PF05709"/>
    </source>
</evidence>
<organism evidence="2 3">
    <name type="scientific">Limosilactobacillus equigenerosi DSM 18793 = JCM 14505</name>
    <dbReference type="NCBI Taxonomy" id="1423742"/>
    <lineage>
        <taxon>Bacteria</taxon>
        <taxon>Bacillati</taxon>
        <taxon>Bacillota</taxon>
        <taxon>Bacilli</taxon>
        <taxon>Lactobacillales</taxon>
        <taxon>Lactobacillaceae</taxon>
        <taxon>Limosilactobacillus</taxon>
    </lineage>
</organism>
<dbReference type="Pfam" id="PF05709">
    <property type="entry name" value="Sipho_tail"/>
    <property type="match status" value="1"/>
</dbReference>